<dbReference type="InterPro" id="IPR002328">
    <property type="entry name" value="ADH_Zn_CS"/>
</dbReference>
<dbReference type="AlphaFoldDB" id="A0A7Z0EG79"/>
<keyword evidence="2" id="KW-1185">Reference proteome</keyword>
<reference evidence="1 2" key="1">
    <citation type="submission" date="2020-07" db="EMBL/GenBank/DDBJ databases">
        <title>Sequencing the genomes of 1000 actinobacteria strains.</title>
        <authorList>
            <person name="Klenk H.-P."/>
        </authorList>
    </citation>
    <scope>NUCLEOTIDE SEQUENCE [LARGE SCALE GENOMIC DNA]</scope>
    <source>
        <strain evidence="1 2">LI1</strain>
    </source>
</reference>
<accession>A0A7Z0EG79</accession>
<protein>
    <submittedName>
        <fullName evidence="1">Threonine dehydrogenase-like Zn-dependent dehydrogenase</fullName>
    </submittedName>
</protein>
<dbReference type="SUPFAM" id="SSF50129">
    <property type="entry name" value="GroES-like"/>
    <property type="match status" value="1"/>
</dbReference>
<sequence length="74" mass="7889">MPGHEFVGEVARIGDRAATRGDFPFADPVTHRFALDDVSEAFDTISRREGEVLKVVLDPTLPRPSPAAPTGASA</sequence>
<proteinExistence type="predicted"/>
<dbReference type="EMBL" id="JACCFM010000001">
    <property type="protein sequence ID" value="NYJ20354.1"/>
    <property type="molecule type" value="Genomic_DNA"/>
</dbReference>
<evidence type="ECO:0000313" key="1">
    <source>
        <dbReference type="EMBL" id="NYJ20354.1"/>
    </source>
</evidence>
<organism evidence="1 2">
    <name type="scientific">Glaciibacter psychrotolerans</name>
    <dbReference type="NCBI Taxonomy" id="670054"/>
    <lineage>
        <taxon>Bacteria</taxon>
        <taxon>Bacillati</taxon>
        <taxon>Actinomycetota</taxon>
        <taxon>Actinomycetes</taxon>
        <taxon>Micrococcales</taxon>
        <taxon>Microbacteriaceae</taxon>
        <taxon>Glaciibacter</taxon>
    </lineage>
</organism>
<comment type="caution">
    <text evidence="1">The sequence shown here is derived from an EMBL/GenBank/DDBJ whole genome shotgun (WGS) entry which is preliminary data.</text>
</comment>
<dbReference type="InterPro" id="IPR011032">
    <property type="entry name" value="GroES-like_sf"/>
</dbReference>
<evidence type="ECO:0000313" key="2">
    <source>
        <dbReference type="Proteomes" id="UP000537260"/>
    </source>
</evidence>
<name>A0A7Z0EG79_9MICO</name>
<dbReference type="GO" id="GO:0016491">
    <property type="term" value="F:oxidoreductase activity"/>
    <property type="evidence" value="ECO:0007669"/>
    <property type="project" value="InterPro"/>
</dbReference>
<dbReference type="GO" id="GO:0008270">
    <property type="term" value="F:zinc ion binding"/>
    <property type="evidence" value="ECO:0007669"/>
    <property type="project" value="InterPro"/>
</dbReference>
<dbReference type="PROSITE" id="PS00059">
    <property type="entry name" value="ADH_ZINC"/>
    <property type="match status" value="1"/>
</dbReference>
<dbReference type="RefSeq" id="WP_179578976.1">
    <property type="nucleotide sequence ID" value="NZ_JACCFM010000001.1"/>
</dbReference>
<gene>
    <name evidence="1" type="ORF">HNR05_002145</name>
</gene>
<dbReference type="Proteomes" id="UP000537260">
    <property type="component" value="Unassembled WGS sequence"/>
</dbReference>